<dbReference type="STRING" id="394264.SAMN04488040_0894"/>
<dbReference type="OrthoDB" id="9804721at2"/>
<comment type="similarity">
    <text evidence="1">Belongs to the universal stress protein A family.</text>
</comment>
<evidence type="ECO:0000259" key="2">
    <source>
        <dbReference type="Pfam" id="PF00582"/>
    </source>
</evidence>
<dbReference type="SUPFAM" id="SSF52402">
    <property type="entry name" value="Adenine nucleotide alpha hydrolases-like"/>
    <property type="match status" value="1"/>
</dbReference>
<keyword evidence="4" id="KW-1185">Reference proteome</keyword>
<gene>
    <name evidence="3" type="ORF">SAMN04488040_0894</name>
</gene>
<dbReference type="EMBL" id="FPAJ01000001">
    <property type="protein sequence ID" value="SFS55250.1"/>
    <property type="molecule type" value="Genomic_DNA"/>
</dbReference>
<reference evidence="4" key="1">
    <citation type="submission" date="2016-10" db="EMBL/GenBank/DDBJ databases">
        <authorList>
            <person name="Varghese N."/>
            <person name="Submissions S."/>
        </authorList>
    </citation>
    <scope>NUCLEOTIDE SEQUENCE [LARGE SCALE GENOMIC DNA]</scope>
    <source>
        <strain evidence="4">DSM 23422</strain>
    </source>
</reference>
<dbReference type="Pfam" id="PF00582">
    <property type="entry name" value="Usp"/>
    <property type="match status" value="1"/>
</dbReference>
<organism evidence="3 4">
    <name type="scientific">Sulfitobacter marinus</name>
    <dbReference type="NCBI Taxonomy" id="394264"/>
    <lineage>
        <taxon>Bacteria</taxon>
        <taxon>Pseudomonadati</taxon>
        <taxon>Pseudomonadota</taxon>
        <taxon>Alphaproteobacteria</taxon>
        <taxon>Rhodobacterales</taxon>
        <taxon>Roseobacteraceae</taxon>
        <taxon>Sulfitobacter</taxon>
    </lineage>
</organism>
<dbReference type="RefSeq" id="WP_093915083.1">
    <property type="nucleotide sequence ID" value="NZ_FPAJ01000001.1"/>
</dbReference>
<evidence type="ECO:0000313" key="4">
    <source>
        <dbReference type="Proteomes" id="UP000199239"/>
    </source>
</evidence>
<dbReference type="Gene3D" id="3.40.50.12370">
    <property type="match status" value="1"/>
</dbReference>
<evidence type="ECO:0000256" key="1">
    <source>
        <dbReference type="ARBA" id="ARBA00008791"/>
    </source>
</evidence>
<dbReference type="InterPro" id="IPR006015">
    <property type="entry name" value="Universal_stress_UspA"/>
</dbReference>
<name>A0A1I6QS83_9RHOB</name>
<evidence type="ECO:0000313" key="3">
    <source>
        <dbReference type="EMBL" id="SFS55250.1"/>
    </source>
</evidence>
<protein>
    <submittedName>
        <fullName evidence="3">Nucleotide-binding universal stress protein, UspA family</fullName>
    </submittedName>
</protein>
<dbReference type="CDD" id="cd00293">
    <property type="entry name" value="USP-like"/>
    <property type="match status" value="1"/>
</dbReference>
<sequence>MKRRTILFVMNIDTADTLISAAAEAAAEQGHRLVCLILGASPFFPVYVSPYGAGTVPDNWSELVAEVQQTQQDRVQEVEALLAKSNAAGDVQSVICATADAKHAVARFARVCDEAYLADNLRDTPDFLREAASGVLFHSPIGLRINGSIADKIARVFVAWDDSEAAASALHAALPYLIEAKEVLIASIDPVMMADADGQDPGTDVAAWLSHHGCNVTVSQYPSGKLSIEKCIQDRAQEFGADLVVMGAYGHARMVQAVLGGTTRSMIEQTDLPVFLAH</sequence>
<dbReference type="AlphaFoldDB" id="A0A1I6QS83"/>
<dbReference type="InterPro" id="IPR006016">
    <property type="entry name" value="UspA"/>
</dbReference>
<accession>A0A1I6QS83</accession>
<dbReference type="PRINTS" id="PR01438">
    <property type="entry name" value="UNVRSLSTRESS"/>
</dbReference>
<feature type="domain" description="UspA" evidence="2">
    <location>
        <begin position="232"/>
        <end position="276"/>
    </location>
</feature>
<dbReference type="Proteomes" id="UP000199239">
    <property type="component" value="Unassembled WGS sequence"/>
</dbReference>
<proteinExistence type="inferred from homology"/>